<dbReference type="OrthoDB" id="9797605at2"/>
<dbReference type="AlphaFoldDB" id="A0A3L7JQW3"/>
<dbReference type="SUPFAM" id="SSF55874">
    <property type="entry name" value="ATPase domain of HSP90 chaperone/DNA topoisomerase II/histidine kinase"/>
    <property type="match status" value="1"/>
</dbReference>
<keyword evidence="3" id="KW-0808">Transferase</keyword>
<dbReference type="GO" id="GO:0046983">
    <property type="term" value="F:protein dimerization activity"/>
    <property type="evidence" value="ECO:0007669"/>
    <property type="project" value="InterPro"/>
</dbReference>
<reference evidence="10 11" key="1">
    <citation type="submission" date="2018-10" db="EMBL/GenBank/DDBJ databases">
        <title>Falsibacillus sp. genome draft.</title>
        <authorList>
            <person name="Shi S."/>
        </authorList>
    </citation>
    <scope>NUCLEOTIDE SEQUENCE [LARGE SCALE GENOMIC DNA]</scope>
    <source>
        <strain evidence="10 11">GY 10110</strain>
    </source>
</reference>
<dbReference type="InterPro" id="IPR036890">
    <property type="entry name" value="HATPase_C_sf"/>
</dbReference>
<feature type="transmembrane region" description="Helical" evidence="7">
    <location>
        <begin position="106"/>
        <end position="125"/>
    </location>
</feature>
<dbReference type="GO" id="GO:0016020">
    <property type="term" value="C:membrane"/>
    <property type="evidence" value="ECO:0007669"/>
    <property type="project" value="InterPro"/>
</dbReference>
<evidence type="ECO:0000256" key="4">
    <source>
        <dbReference type="ARBA" id="ARBA00022777"/>
    </source>
</evidence>
<evidence type="ECO:0000313" key="11">
    <source>
        <dbReference type="Proteomes" id="UP000276770"/>
    </source>
</evidence>
<feature type="transmembrane region" description="Helical" evidence="7">
    <location>
        <begin position="12"/>
        <end position="31"/>
    </location>
</feature>
<feature type="coiled-coil region" evidence="6">
    <location>
        <begin position="156"/>
        <end position="183"/>
    </location>
</feature>
<keyword evidence="7" id="KW-0812">Transmembrane</keyword>
<keyword evidence="7" id="KW-1133">Transmembrane helix</keyword>
<feature type="domain" description="DesK/YvfT N-terminal" evidence="9">
    <location>
        <begin position="2"/>
        <end position="146"/>
    </location>
</feature>
<dbReference type="Pfam" id="PF07730">
    <property type="entry name" value="HisKA_3"/>
    <property type="match status" value="1"/>
</dbReference>
<feature type="domain" description="Signal transduction histidine kinase subgroup 3 dimerisation and phosphoacceptor" evidence="8">
    <location>
        <begin position="178"/>
        <end position="241"/>
    </location>
</feature>
<evidence type="ECO:0000256" key="2">
    <source>
        <dbReference type="ARBA" id="ARBA00012438"/>
    </source>
</evidence>
<gene>
    <name evidence="10" type="ORF">D9X91_18415</name>
</gene>
<name>A0A3L7JQW3_9BACI</name>
<dbReference type="EMBL" id="RCVZ01000016">
    <property type="protein sequence ID" value="RLQ93207.1"/>
    <property type="molecule type" value="Genomic_DNA"/>
</dbReference>
<keyword evidence="6" id="KW-0175">Coiled coil</keyword>
<dbReference type="GO" id="GO:0000155">
    <property type="term" value="F:phosphorelay sensor kinase activity"/>
    <property type="evidence" value="ECO:0007669"/>
    <property type="project" value="InterPro"/>
</dbReference>
<dbReference type="Proteomes" id="UP000276770">
    <property type="component" value="Unassembled WGS sequence"/>
</dbReference>
<evidence type="ECO:0000256" key="6">
    <source>
        <dbReference type="SAM" id="Coils"/>
    </source>
</evidence>
<comment type="catalytic activity">
    <reaction evidence="1">
        <text>ATP + protein L-histidine = ADP + protein N-phospho-L-histidine.</text>
        <dbReference type="EC" id="2.7.13.3"/>
    </reaction>
</comment>
<dbReference type="RefSeq" id="WP_121682115.1">
    <property type="nucleotide sequence ID" value="NZ_RCVZ01000016.1"/>
</dbReference>
<dbReference type="CDD" id="cd16917">
    <property type="entry name" value="HATPase_UhpB-NarQ-NarX-like"/>
    <property type="match status" value="1"/>
</dbReference>
<keyword evidence="4 10" id="KW-0418">Kinase</keyword>
<feature type="transmembrane region" description="Helical" evidence="7">
    <location>
        <begin position="67"/>
        <end position="100"/>
    </location>
</feature>
<sequence>MLKNIEFFPKRFGIFPYIYLLYLFLPAYSLAGETGPKRWIGFLFLFIFLISYRQLYSCPAKKQFHYWLALQMAIIIVMSISFGLYFLFLGFFTAHFIGWYQDPKKFNRALISFITVESIPILYFWKEIDIGSLINFAPFLLIMIMSPYGIKSMNKRIELEKQLAQANEQIKDLVKREERLRIARDLHDTLGHTLSLITLKSQLVERLTTRSPERAKSEAKEIEQISRSALQQVRELVSNMRALSMADELIRVQELLQAGSIDCHYDGTKDFDEVPPLTQNIFSMCLREAATNVIKHSKASNCYISFRPSHQFLTLEIEDDGIGNGSEFILGNGLTGMQERLDLIDGTVKVCGTQGAKLIFEVPVIQKNTKEGALT</sequence>
<feature type="transmembrane region" description="Helical" evidence="7">
    <location>
        <begin position="37"/>
        <end position="55"/>
    </location>
</feature>
<keyword evidence="7" id="KW-0472">Membrane</keyword>
<accession>A0A3L7JQW3</accession>
<keyword evidence="11" id="KW-1185">Reference proteome</keyword>
<evidence type="ECO:0000259" key="8">
    <source>
        <dbReference type="Pfam" id="PF07730"/>
    </source>
</evidence>
<protein>
    <recommendedName>
        <fullName evidence="2">histidine kinase</fullName>
        <ecNumber evidence="2">2.7.13.3</ecNumber>
    </recommendedName>
</protein>
<dbReference type="InterPro" id="IPR056374">
    <property type="entry name" value="DesK/YvfT_N"/>
</dbReference>
<dbReference type="PANTHER" id="PTHR24421:SF63">
    <property type="entry name" value="SENSOR HISTIDINE KINASE DESK"/>
    <property type="match status" value="1"/>
</dbReference>
<dbReference type="EC" id="2.7.13.3" evidence="2"/>
<proteinExistence type="predicted"/>
<evidence type="ECO:0000256" key="3">
    <source>
        <dbReference type="ARBA" id="ARBA00022679"/>
    </source>
</evidence>
<evidence type="ECO:0000259" key="9">
    <source>
        <dbReference type="Pfam" id="PF23540"/>
    </source>
</evidence>
<evidence type="ECO:0000313" key="10">
    <source>
        <dbReference type="EMBL" id="RLQ93207.1"/>
    </source>
</evidence>
<dbReference type="PANTHER" id="PTHR24421">
    <property type="entry name" value="NITRATE/NITRITE SENSOR PROTEIN NARX-RELATED"/>
    <property type="match status" value="1"/>
</dbReference>
<dbReference type="InterPro" id="IPR011712">
    <property type="entry name" value="Sig_transdc_His_kin_sub3_dim/P"/>
</dbReference>
<feature type="transmembrane region" description="Helical" evidence="7">
    <location>
        <begin position="132"/>
        <end position="150"/>
    </location>
</feature>
<organism evidence="10 11">
    <name type="scientific">Falsibacillus albus</name>
    <dbReference type="NCBI Taxonomy" id="2478915"/>
    <lineage>
        <taxon>Bacteria</taxon>
        <taxon>Bacillati</taxon>
        <taxon>Bacillota</taxon>
        <taxon>Bacilli</taxon>
        <taxon>Bacillales</taxon>
        <taxon>Bacillaceae</taxon>
        <taxon>Falsibacillus</taxon>
    </lineage>
</organism>
<keyword evidence="5" id="KW-0902">Two-component regulatory system</keyword>
<evidence type="ECO:0000256" key="1">
    <source>
        <dbReference type="ARBA" id="ARBA00000085"/>
    </source>
</evidence>
<dbReference type="Gene3D" id="1.20.5.1930">
    <property type="match status" value="1"/>
</dbReference>
<dbReference type="Pfam" id="PF23540">
    <property type="entry name" value="DesK_N"/>
    <property type="match status" value="1"/>
</dbReference>
<dbReference type="Gene3D" id="3.30.565.10">
    <property type="entry name" value="Histidine kinase-like ATPase, C-terminal domain"/>
    <property type="match status" value="1"/>
</dbReference>
<comment type="caution">
    <text evidence="10">The sequence shown here is derived from an EMBL/GenBank/DDBJ whole genome shotgun (WGS) entry which is preliminary data.</text>
</comment>
<dbReference type="InterPro" id="IPR050482">
    <property type="entry name" value="Sensor_HK_TwoCompSys"/>
</dbReference>
<evidence type="ECO:0000256" key="7">
    <source>
        <dbReference type="SAM" id="Phobius"/>
    </source>
</evidence>
<evidence type="ECO:0000256" key="5">
    <source>
        <dbReference type="ARBA" id="ARBA00023012"/>
    </source>
</evidence>